<dbReference type="SUPFAM" id="SSF46689">
    <property type="entry name" value="Homeodomain-like"/>
    <property type="match status" value="1"/>
</dbReference>
<name>A0A5Q2MI83_9ACTN</name>
<feature type="domain" description="HTH tetR-type" evidence="5">
    <location>
        <begin position="19"/>
        <end position="78"/>
    </location>
</feature>
<dbReference type="Proteomes" id="UP000392064">
    <property type="component" value="Chromosome"/>
</dbReference>
<dbReference type="Gene3D" id="1.10.357.10">
    <property type="entry name" value="Tetracycline Repressor, domain 2"/>
    <property type="match status" value="1"/>
</dbReference>
<dbReference type="Pfam" id="PF21597">
    <property type="entry name" value="TetR_C_43"/>
    <property type="match status" value="1"/>
</dbReference>
<dbReference type="GO" id="GO:0003700">
    <property type="term" value="F:DNA-binding transcription factor activity"/>
    <property type="evidence" value="ECO:0007669"/>
    <property type="project" value="TreeGrafter"/>
</dbReference>
<gene>
    <name evidence="6" type="ORF">GEV26_16455</name>
</gene>
<dbReference type="PROSITE" id="PS50977">
    <property type="entry name" value="HTH_TETR_2"/>
    <property type="match status" value="1"/>
</dbReference>
<dbReference type="PANTHER" id="PTHR30055:SF234">
    <property type="entry name" value="HTH-TYPE TRANSCRIPTIONAL REGULATOR BETI"/>
    <property type="match status" value="1"/>
</dbReference>
<evidence type="ECO:0000313" key="7">
    <source>
        <dbReference type="Proteomes" id="UP000392064"/>
    </source>
</evidence>
<dbReference type="Pfam" id="PF00440">
    <property type="entry name" value="TetR_N"/>
    <property type="match status" value="1"/>
</dbReference>
<dbReference type="KEGG" id="aef:GEV26_16455"/>
<reference evidence="6 7" key="1">
    <citation type="submission" date="2019-11" db="EMBL/GenBank/DDBJ databases">
        <authorList>
            <person name="Li J."/>
        </authorList>
    </citation>
    <scope>NUCLEOTIDE SEQUENCE [LARGE SCALE GENOMIC DNA]</scope>
    <source>
        <strain evidence="6 7">MF47</strain>
    </source>
</reference>
<dbReference type="EMBL" id="CP045737">
    <property type="protein sequence ID" value="QGG42837.1"/>
    <property type="molecule type" value="Genomic_DNA"/>
</dbReference>
<evidence type="ECO:0000256" key="1">
    <source>
        <dbReference type="ARBA" id="ARBA00023015"/>
    </source>
</evidence>
<dbReference type="SUPFAM" id="SSF48498">
    <property type="entry name" value="Tetracyclin repressor-like, C-terminal domain"/>
    <property type="match status" value="1"/>
</dbReference>
<keyword evidence="2 4" id="KW-0238">DNA-binding</keyword>
<proteinExistence type="predicted"/>
<accession>A0A5Q2MI83</accession>
<dbReference type="InterPro" id="IPR049445">
    <property type="entry name" value="TetR_SbtR-like_C"/>
</dbReference>
<dbReference type="InterPro" id="IPR009057">
    <property type="entry name" value="Homeodomain-like_sf"/>
</dbReference>
<dbReference type="PRINTS" id="PR00455">
    <property type="entry name" value="HTHTETR"/>
</dbReference>
<keyword evidence="3" id="KW-0804">Transcription</keyword>
<dbReference type="AlphaFoldDB" id="A0A5Q2MI83"/>
<evidence type="ECO:0000259" key="5">
    <source>
        <dbReference type="PROSITE" id="PS50977"/>
    </source>
</evidence>
<dbReference type="InterPro" id="IPR001647">
    <property type="entry name" value="HTH_TetR"/>
</dbReference>
<organism evidence="6 7">
    <name type="scientific">Aeromicrobium yanjiei</name>
    <dbReference type="NCBI Taxonomy" id="2662028"/>
    <lineage>
        <taxon>Bacteria</taxon>
        <taxon>Bacillati</taxon>
        <taxon>Actinomycetota</taxon>
        <taxon>Actinomycetes</taxon>
        <taxon>Propionibacteriales</taxon>
        <taxon>Nocardioidaceae</taxon>
        <taxon>Aeromicrobium</taxon>
    </lineage>
</organism>
<keyword evidence="7" id="KW-1185">Reference proteome</keyword>
<evidence type="ECO:0000256" key="3">
    <source>
        <dbReference type="ARBA" id="ARBA00023163"/>
    </source>
</evidence>
<dbReference type="InterPro" id="IPR036271">
    <property type="entry name" value="Tet_transcr_reg_TetR-rel_C_sf"/>
</dbReference>
<dbReference type="InterPro" id="IPR050109">
    <property type="entry name" value="HTH-type_TetR-like_transc_reg"/>
</dbReference>
<dbReference type="PANTHER" id="PTHR30055">
    <property type="entry name" value="HTH-TYPE TRANSCRIPTIONAL REGULATOR RUTR"/>
    <property type="match status" value="1"/>
</dbReference>
<keyword evidence="1" id="KW-0805">Transcription regulation</keyword>
<feature type="DNA-binding region" description="H-T-H motif" evidence="4">
    <location>
        <begin position="41"/>
        <end position="60"/>
    </location>
</feature>
<evidence type="ECO:0000313" key="6">
    <source>
        <dbReference type="EMBL" id="QGG42837.1"/>
    </source>
</evidence>
<dbReference type="RefSeq" id="WP_153654641.1">
    <property type="nucleotide sequence ID" value="NZ_CP045737.1"/>
</dbReference>
<evidence type="ECO:0000256" key="2">
    <source>
        <dbReference type="ARBA" id="ARBA00023125"/>
    </source>
</evidence>
<dbReference type="GO" id="GO:0000976">
    <property type="term" value="F:transcription cis-regulatory region binding"/>
    <property type="evidence" value="ECO:0007669"/>
    <property type="project" value="TreeGrafter"/>
</dbReference>
<sequence length="220" mass="24406">MTTSIEAAEAERPLRADAARNRQLILDTAAEVFAEHGLDAGYDEIARRAGIGVGTVYRRFPERAELVQALFESRITEIVTIAERSAEMADAYEGLAWFLEQALEHQVADRGLKEVMAQTISEDAHRSIGRERLGPILEELVRRAQDDGTLRPDVGVTDLGMQLMVISVMTTSAQPDLWRRYLALLLDGLRARPDLQPLPCTAPPDEAMHDTICNMQGRPA</sequence>
<evidence type="ECO:0000256" key="4">
    <source>
        <dbReference type="PROSITE-ProRule" id="PRU00335"/>
    </source>
</evidence>
<protein>
    <submittedName>
        <fullName evidence="6">TetR family transcriptional regulator</fullName>
    </submittedName>
</protein>